<sequence length="684" mass="79012">MPRQKTVDENPGASGVASGSNYLNSPSKTKRAKTDSGKPRRSKNSGKLALLLEMPIEIFTEIACYMTPLDLLNLARTSAGLRKLLMSKSSKRIWEAVRMIHNIPECPKDLSEPRYADLLYGKGCSFCPDTRAKKTYTALRIRACKPCFEEQAIDQHQLHREEGFEDIKSFFDYTLIPWTKLTYRNKSSKRCLVSQLREVLRKLEKLLAEPGSELWDYISERQNLTDAINESVEPIDEWLSEVWMQKAESDIKNMKERRSSIIKRLKDLGYDEDDLNGCYDEKGWKWGQIIDQSRPLTERVWQNVRPQLEKTIQLRRTYAGPKFYNDRHRTRVFEMRRRFDAKETRDMLLDIPKGRLLSTGDFLRIPAVVEVIEEDGCRLPLTDERWLHAVEGLPNAVEIFARTIEMDCVADFEDAVLQCDRDELRILFGAEWDPQPDVEGVRDEIPRCLNSAIALFEKGSKSLINFADILYTRSTHEALLSWKEDKLEISSAIISTALLLLEHLDFPKETTMAYMMACGHDFECLRCSRGSPNTTLSWSELVYHFISNTRNFEELKQKINERNINVPLRNAHNLNSSIDGKAASRAFRRITVDMAPTGGNAERYSTLATSWGQRLIGKAELGNLLCVDERKPSVPWKQWKINPCHLCQSLSVLHYEHTREKMRWHMKTSHGTDYDGNLLPEYNE</sequence>
<reference evidence="3 4" key="1">
    <citation type="submission" date="2015-04" db="EMBL/GenBank/DDBJ databases">
        <title>Complete genome sequence of Schizopora paradoxa KUC8140, a cosmopolitan wood degrader in East Asia.</title>
        <authorList>
            <consortium name="DOE Joint Genome Institute"/>
            <person name="Min B."/>
            <person name="Park H."/>
            <person name="Jang Y."/>
            <person name="Kim J.-J."/>
            <person name="Kim K.H."/>
            <person name="Pangilinan J."/>
            <person name="Lipzen A."/>
            <person name="Riley R."/>
            <person name="Grigoriev I.V."/>
            <person name="Spatafora J.W."/>
            <person name="Choi I.-G."/>
        </authorList>
    </citation>
    <scope>NUCLEOTIDE SEQUENCE [LARGE SCALE GENOMIC DNA]</scope>
    <source>
        <strain evidence="3 4">KUC8140</strain>
    </source>
</reference>
<dbReference type="STRING" id="27342.A0A0H2S9Z9"/>
<proteinExistence type="predicted"/>
<dbReference type="InterPro" id="IPR036047">
    <property type="entry name" value="F-box-like_dom_sf"/>
</dbReference>
<dbReference type="EMBL" id="KQ085894">
    <property type="protein sequence ID" value="KLO18513.1"/>
    <property type="molecule type" value="Genomic_DNA"/>
</dbReference>
<protein>
    <recommendedName>
        <fullName evidence="2">F-box domain-containing protein</fullName>
    </recommendedName>
</protein>
<dbReference type="InParanoid" id="A0A0H2S9Z9"/>
<evidence type="ECO:0000256" key="1">
    <source>
        <dbReference type="SAM" id="MobiDB-lite"/>
    </source>
</evidence>
<dbReference type="SUPFAM" id="SSF81383">
    <property type="entry name" value="F-box domain"/>
    <property type="match status" value="1"/>
</dbReference>
<keyword evidence="4" id="KW-1185">Reference proteome</keyword>
<dbReference type="InterPro" id="IPR001810">
    <property type="entry name" value="F-box_dom"/>
</dbReference>
<feature type="domain" description="F-box" evidence="2">
    <location>
        <begin position="48"/>
        <end position="97"/>
    </location>
</feature>
<organism evidence="3 4">
    <name type="scientific">Schizopora paradoxa</name>
    <dbReference type="NCBI Taxonomy" id="27342"/>
    <lineage>
        <taxon>Eukaryota</taxon>
        <taxon>Fungi</taxon>
        <taxon>Dikarya</taxon>
        <taxon>Basidiomycota</taxon>
        <taxon>Agaricomycotina</taxon>
        <taxon>Agaricomycetes</taxon>
        <taxon>Hymenochaetales</taxon>
        <taxon>Schizoporaceae</taxon>
        <taxon>Schizopora</taxon>
    </lineage>
</organism>
<dbReference type="OrthoDB" id="2322499at2759"/>
<evidence type="ECO:0000313" key="4">
    <source>
        <dbReference type="Proteomes" id="UP000053477"/>
    </source>
</evidence>
<dbReference type="Proteomes" id="UP000053477">
    <property type="component" value="Unassembled WGS sequence"/>
</dbReference>
<evidence type="ECO:0000313" key="3">
    <source>
        <dbReference type="EMBL" id="KLO18513.1"/>
    </source>
</evidence>
<dbReference type="AlphaFoldDB" id="A0A0H2S9Z9"/>
<accession>A0A0H2S9Z9</accession>
<feature type="compositionally biased region" description="Polar residues" evidence="1">
    <location>
        <begin position="17"/>
        <end position="27"/>
    </location>
</feature>
<feature type="region of interest" description="Disordered" evidence="1">
    <location>
        <begin position="1"/>
        <end position="44"/>
    </location>
</feature>
<evidence type="ECO:0000259" key="2">
    <source>
        <dbReference type="PROSITE" id="PS50181"/>
    </source>
</evidence>
<name>A0A0H2S9Z9_9AGAM</name>
<dbReference type="PROSITE" id="PS50181">
    <property type="entry name" value="FBOX"/>
    <property type="match status" value="1"/>
</dbReference>
<gene>
    <name evidence="3" type="ORF">SCHPADRAFT_993550</name>
</gene>
<dbReference type="Pfam" id="PF00646">
    <property type="entry name" value="F-box"/>
    <property type="match status" value="1"/>
</dbReference>